<keyword evidence="17" id="KW-1185">Reference proteome</keyword>
<evidence type="ECO:0000256" key="7">
    <source>
        <dbReference type="ARBA" id="ARBA00022737"/>
    </source>
</evidence>
<dbReference type="EMBL" id="JADFTS010000005">
    <property type="protein sequence ID" value="KAF9605492.1"/>
    <property type="molecule type" value="Genomic_DNA"/>
</dbReference>
<evidence type="ECO:0000256" key="4">
    <source>
        <dbReference type="ARBA" id="ARBA00022581"/>
    </source>
</evidence>
<evidence type="ECO:0000256" key="9">
    <source>
        <dbReference type="ARBA" id="ARBA00022949"/>
    </source>
</evidence>
<keyword evidence="9" id="KW-0965">Cell junction</keyword>
<evidence type="ECO:0000256" key="11">
    <source>
        <dbReference type="ARBA" id="ARBA00023035"/>
    </source>
</evidence>
<dbReference type="OrthoDB" id="1888914at2759"/>
<dbReference type="GO" id="GO:0042742">
    <property type="term" value="P:defense response to bacterium"/>
    <property type="evidence" value="ECO:0007669"/>
    <property type="project" value="UniProtKB-KW"/>
</dbReference>
<keyword evidence="12" id="KW-1015">Disulfide bond</keyword>
<dbReference type="GO" id="GO:0005886">
    <property type="term" value="C:plasma membrane"/>
    <property type="evidence" value="ECO:0007669"/>
    <property type="project" value="UniProtKB-SubCell"/>
</dbReference>
<dbReference type="FunFam" id="3.30.430.20:FF:000023">
    <property type="entry name" value="Antifungal protein ginkbilobin-2"/>
    <property type="match status" value="1"/>
</dbReference>
<accession>A0A835HW52</accession>
<dbReference type="InterPro" id="IPR002902">
    <property type="entry name" value="GNK2"/>
</dbReference>
<dbReference type="CDD" id="cd23509">
    <property type="entry name" value="Gnk2-like"/>
    <property type="match status" value="1"/>
</dbReference>
<name>A0A835HW52_9MAGN</name>
<reference evidence="16 17" key="1">
    <citation type="submission" date="2020-10" db="EMBL/GenBank/DDBJ databases">
        <title>The Coptis chinensis genome and diversification of protoberbering-type alkaloids.</title>
        <authorList>
            <person name="Wang B."/>
            <person name="Shu S."/>
            <person name="Song C."/>
            <person name="Liu Y."/>
        </authorList>
    </citation>
    <scope>NUCLEOTIDE SEQUENCE [LARGE SCALE GENOMIC DNA]</scope>
    <source>
        <strain evidence="16">HL-2020</strain>
        <tissue evidence="16">Leaf</tissue>
    </source>
</reference>
<dbReference type="PANTHER" id="PTHR32080:SF54">
    <property type="entry name" value="GNK2-HOMOLOGOUS DOMAIN-CONTAINING PROTEIN"/>
    <property type="match status" value="1"/>
</dbReference>
<evidence type="ECO:0000256" key="10">
    <source>
        <dbReference type="ARBA" id="ARBA00023022"/>
    </source>
</evidence>
<keyword evidence="6" id="KW-0430">Lectin</keyword>
<comment type="similarity">
    <text evidence="14">Belongs to the cysteine-rich repeat secretory protein family. Plasmodesmata-located proteins (PDLD) subfamily.</text>
</comment>
<keyword evidence="10" id="KW-0044">Antibiotic</keyword>
<dbReference type="AlphaFoldDB" id="A0A835HW52"/>
<dbReference type="GO" id="GO:0050832">
    <property type="term" value="P:defense response to fungus"/>
    <property type="evidence" value="ECO:0007669"/>
    <property type="project" value="UniProtKB-KW"/>
</dbReference>
<evidence type="ECO:0000256" key="6">
    <source>
        <dbReference type="ARBA" id="ARBA00022734"/>
    </source>
</evidence>
<dbReference type="GO" id="GO:0009506">
    <property type="term" value="C:plasmodesma"/>
    <property type="evidence" value="ECO:0007669"/>
    <property type="project" value="UniProtKB-SubCell"/>
</dbReference>
<organism evidence="16 17">
    <name type="scientific">Coptis chinensis</name>
    <dbReference type="NCBI Taxonomy" id="261450"/>
    <lineage>
        <taxon>Eukaryota</taxon>
        <taxon>Viridiplantae</taxon>
        <taxon>Streptophyta</taxon>
        <taxon>Embryophyta</taxon>
        <taxon>Tracheophyta</taxon>
        <taxon>Spermatophyta</taxon>
        <taxon>Magnoliopsida</taxon>
        <taxon>Ranunculales</taxon>
        <taxon>Ranunculaceae</taxon>
        <taxon>Coptidoideae</taxon>
        <taxon>Coptis</taxon>
    </lineage>
</organism>
<protein>
    <recommendedName>
        <fullName evidence="15">Gnk2-homologous domain-containing protein</fullName>
    </recommendedName>
</protein>
<evidence type="ECO:0000256" key="13">
    <source>
        <dbReference type="ARBA" id="ARBA00024184"/>
    </source>
</evidence>
<dbReference type="Pfam" id="PF01657">
    <property type="entry name" value="Stress-antifung"/>
    <property type="match status" value="1"/>
</dbReference>
<dbReference type="Gene3D" id="3.30.430.20">
    <property type="entry name" value="Gnk2 domain, C-X8-C-X2-C motif"/>
    <property type="match status" value="1"/>
</dbReference>
<evidence type="ECO:0000256" key="14">
    <source>
        <dbReference type="ARBA" id="ARBA00038393"/>
    </source>
</evidence>
<keyword evidence="11" id="KW-0465">Mannose-binding</keyword>
<dbReference type="GO" id="GO:0031640">
    <property type="term" value="P:killing of cells of another organism"/>
    <property type="evidence" value="ECO:0007669"/>
    <property type="project" value="UniProtKB-KW"/>
</dbReference>
<keyword evidence="8" id="KW-0611">Plant defense</keyword>
<dbReference type="GO" id="GO:0005537">
    <property type="term" value="F:D-mannose binding"/>
    <property type="evidence" value="ECO:0007669"/>
    <property type="project" value="UniProtKB-KW"/>
</dbReference>
<keyword evidence="3" id="KW-0295">Fungicide</keyword>
<keyword evidence="2" id="KW-0929">Antimicrobial</keyword>
<evidence type="ECO:0000313" key="17">
    <source>
        <dbReference type="Proteomes" id="UP000631114"/>
    </source>
</evidence>
<evidence type="ECO:0000256" key="2">
    <source>
        <dbReference type="ARBA" id="ARBA00022529"/>
    </source>
</evidence>
<evidence type="ECO:0000259" key="15">
    <source>
        <dbReference type="PROSITE" id="PS51473"/>
    </source>
</evidence>
<evidence type="ECO:0000256" key="3">
    <source>
        <dbReference type="ARBA" id="ARBA00022577"/>
    </source>
</evidence>
<proteinExistence type="inferred from homology"/>
<comment type="caution">
    <text evidence="16">The sequence shown here is derived from an EMBL/GenBank/DDBJ whole genome shotgun (WGS) entry which is preliminary data.</text>
</comment>
<gene>
    <name evidence="16" type="ORF">IFM89_017511</name>
</gene>
<dbReference type="InterPro" id="IPR038408">
    <property type="entry name" value="GNK2_sf"/>
</dbReference>
<dbReference type="Proteomes" id="UP000631114">
    <property type="component" value="Unassembled WGS sequence"/>
</dbReference>
<feature type="domain" description="Gnk2-homologous" evidence="15">
    <location>
        <begin position="63"/>
        <end position="167"/>
    </location>
</feature>
<keyword evidence="5" id="KW-0732">Signal</keyword>
<dbReference type="InterPro" id="IPR051378">
    <property type="entry name" value="Cell2Cell_Antifungal"/>
</dbReference>
<dbReference type="PANTHER" id="PTHR32080">
    <property type="entry name" value="ANTIFUNGAL PROTEIN GINKBILOBIN-2-LIKE"/>
    <property type="match status" value="1"/>
</dbReference>
<comment type="subcellular location">
    <subcellularLocation>
        <location evidence="13">Cell junction</location>
        <location evidence="13">Plasmodesma</location>
    </subcellularLocation>
    <subcellularLocation>
        <location evidence="1">Cell membrane</location>
        <topology evidence="1">Single-pass type I membrane protein</topology>
    </subcellularLocation>
</comment>
<dbReference type="PROSITE" id="PS51473">
    <property type="entry name" value="GNK2"/>
    <property type="match status" value="1"/>
</dbReference>
<evidence type="ECO:0000256" key="1">
    <source>
        <dbReference type="ARBA" id="ARBA00004251"/>
    </source>
</evidence>
<evidence type="ECO:0000256" key="12">
    <source>
        <dbReference type="ARBA" id="ARBA00023157"/>
    </source>
</evidence>
<evidence type="ECO:0000256" key="8">
    <source>
        <dbReference type="ARBA" id="ARBA00022821"/>
    </source>
</evidence>
<keyword evidence="4" id="KW-0945">Host-virus interaction</keyword>
<keyword evidence="7" id="KW-0677">Repeat</keyword>
<evidence type="ECO:0000256" key="5">
    <source>
        <dbReference type="ARBA" id="ARBA00022729"/>
    </source>
</evidence>
<sequence>MTSSKIMENPMTLECKSKSDKTSSLEDRARTHTHTAMVSLARITAVVVGLLAVSNMVESVPNTNITTVLCNSGSFTAGDPFATSLAYVLDDLMGFTPSKNGYDYYNISPYPNAFAYGHARCNSSLISGDCTTCLRASKQALFSTCQSRIGARSVLYDCRIRYEQYPFNE</sequence>
<evidence type="ECO:0000313" key="16">
    <source>
        <dbReference type="EMBL" id="KAF9605492.1"/>
    </source>
</evidence>